<evidence type="ECO:0000313" key="2">
    <source>
        <dbReference type="EMBL" id="TCD64647.1"/>
    </source>
</evidence>
<dbReference type="GO" id="GO:0006979">
    <property type="term" value="P:response to oxidative stress"/>
    <property type="evidence" value="ECO:0007669"/>
    <property type="project" value="InterPro"/>
</dbReference>
<protein>
    <submittedName>
        <fullName evidence="2">Uncharacterized protein</fullName>
    </submittedName>
</protein>
<reference evidence="2 3" key="1">
    <citation type="submission" date="2018-11" db="EMBL/GenBank/DDBJ databases">
        <title>Genome assembly of Steccherinum ochraceum LE-BIN_3174, the white-rot fungus of the Steccherinaceae family (The Residual Polyporoid clade, Polyporales, Basidiomycota).</title>
        <authorList>
            <person name="Fedorova T.V."/>
            <person name="Glazunova O.A."/>
            <person name="Landesman E.O."/>
            <person name="Moiseenko K.V."/>
            <person name="Psurtseva N.V."/>
            <person name="Savinova O.S."/>
            <person name="Shakhova N.V."/>
            <person name="Tyazhelova T.V."/>
            <person name="Vasina D.V."/>
        </authorList>
    </citation>
    <scope>NUCLEOTIDE SEQUENCE [LARGE SCALE GENOMIC DNA]</scope>
    <source>
        <strain evidence="2 3">LE-BIN_3174</strain>
    </source>
</reference>
<dbReference type="SUPFAM" id="SSF48113">
    <property type="entry name" value="Heme-dependent peroxidases"/>
    <property type="match status" value="1"/>
</dbReference>
<dbReference type="GO" id="GO:0020037">
    <property type="term" value="F:heme binding"/>
    <property type="evidence" value="ECO:0007669"/>
    <property type="project" value="InterPro"/>
</dbReference>
<dbReference type="AlphaFoldDB" id="A0A4V2MW30"/>
<feature type="signal peptide" evidence="1">
    <location>
        <begin position="1"/>
        <end position="26"/>
    </location>
</feature>
<dbReference type="OrthoDB" id="5985073at2759"/>
<dbReference type="STRING" id="92696.A0A4V2MW30"/>
<dbReference type="InterPro" id="IPR010255">
    <property type="entry name" value="Haem_peroxidase_sf"/>
</dbReference>
<evidence type="ECO:0000256" key="1">
    <source>
        <dbReference type="SAM" id="SignalP"/>
    </source>
</evidence>
<dbReference type="Gene3D" id="1.10.520.10">
    <property type="match status" value="1"/>
</dbReference>
<organism evidence="2 3">
    <name type="scientific">Steccherinum ochraceum</name>
    <dbReference type="NCBI Taxonomy" id="92696"/>
    <lineage>
        <taxon>Eukaryota</taxon>
        <taxon>Fungi</taxon>
        <taxon>Dikarya</taxon>
        <taxon>Basidiomycota</taxon>
        <taxon>Agaricomycotina</taxon>
        <taxon>Agaricomycetes</taxon>
        <taxon>Polyporales</taxon>
        <taxon>Steccherinaceae</taxon>
        <taxon>Steccherinum</taxon>
    </lineage>
</organism>
<keyword evidence="3" id="KW-1185">Reference proteome</keyword>
<gene>
    <name evidence="2" type="ORF">EIP91_003807</name>
</gene>
<comment type="caution">
    <text evidence="2">The sequence shown here is derived from an EMBL/GenBank/DDBJ whole genome shotgun (WGS) entry which is preliminary data.</text>
</comment>
<feature type="chain" id="PRO_5035867461" evidence="1">
    <location>
        <begin position="27"/>
        <end position="493"/>
    </location>
</feature>
<evidence type="ECO:0000313" key="3">
    <source>
        <dbReference type="Proteomes" id="UP000292702"/>
    </source>
</evidence>
<dbReference type="EMBL" id="RWJN01000223">
    <property type="protein sequence ID" value="TCD64647.1"/>
    <property type="molecule type" value="Genomic_DNA"/>
</dbReference>
<sequence length="493" mass="54711">MYPVPRPRCWTYILFLVAVATTPTTAYTWPNPKLDELESLLYDRQGHNARYPAAGLSPTCTTFSPSPDDASYPVNVGDWNTNIDDALKRTIKLATFSNRYVSLSDSIALSTVTALEMCGDLAIPFRGGRVDAKRTKIPGGFGKYATALTHHAFTPEETVQLATCLHDFGYLQHQRSLASRHQEPSNDGPGQTVLMKDGLQEPLKDNIQAPHFFLDAANPRNACAELFTRMIDTVPKGVNLSETIEPLPVKPVGLQLTWLGHGNMRLSGKIRLWDMKPNPEREVELHWKARDGSMSPTFSALLSHNPDHISRSLIPNSPPYTSLWYDIRLAPIDADSSISQLWLEIDEGDGSTKRIEDQNGLGFSVQDAIMLTNSTCLDLSGEDTVLVLEVAIRADLKPKQVYIQFDSLDITGSPTLESFRLPTPARRIVDSGYVLWNAAFKHSDLPWTVAVDVGSRTYETVYLGEGSRSLNRTLPVCLFDEKAQFAILSAQAY</sequence>
<keyword evidence="1" id="KW-0732">Signal</keyword>
<dbReference type="Proteomes" id="UP000292702">
    <property type="component" value="Unassembled WGS sequence"/>
</dbReference>
<proteinExistence type="predicted"/>
<dbReference type="GO" id="GO:0004601">
    <property type="term" value="F:peroxidase activity"/>
    <property type="evidence" value="ECO:0007669"/>
    <property type="project" value="InterPro"/>
</dbReference>
<accession>A0A4V2MW30</accession>
<name>A0A4V2MW30_9APHY</name>